<keyword evidence="1" id="KW-0472">Membrane</keyword>
<dbReference type="InterPro" id="IPR027417">
    <property type="entry name" value="P-loop_NTPase"/>
</dbReference>
<dbReference type="RefSeq" id="WP_217634921.1">
    <property type="nucleotide sequence ID" value="NZ_FNPH01000014.1"/>
</dbReference>
<evidence type="ECO:0000259" key="2">
    <source>
        <dbReference type="Pfam" id="PF00350"/>
    </source>
</evidence>
<keyword evidence="1" id="KW-0812">Transmembrane</keyword>
<feature type="domain" description="Dynamin N-terminal" evidence="2">
    <location>
        <begin position="45"/>
        <end position="177"/>
    </location>
</feature>
<dbReference type="SUPFAM" id="SSF52540">
    <property type="entry name" value="P-loop containing nucleoside triphosphate hydrolases"/>
    <property type="match status" value="1"/>
</dbReference>
<dbReference type="AlphaFoldDB" id="A0A1H3SVH9"/>
<sequence length="495" mass="53325">MSGMDRLDESVWALLHEALRVYQDSPRATLHLRHQLARFEQPVRIAVAGPWQSGKSTLINAILGEEVAPVEVGDGRQTVTWYEDGPAPRATAYSAGGVVQELPVTRSTRGMRVELSGPRPDHVTEIVVKWPSRTLRHMTLVDTPALPAGAGDDGRADGGDGILDDADAVLYLTRDARDSDLRFLHRAQEGAVANAAPVNVLLVLSRADEVGGGRVDALLTARQLARRHRRDPRVGALCVSVLALGGLVALAGRVLIDGDFGALAVLAAMPRADLEPYLLSTDRFVGPAFPASLDAGLRRGLLERFGLFGVRLATTLIRAGFDSRPKLSAELVRRSGLTELREALGRYFVDRAEVLKARSALAALERVLRAEPRQGSAQLSARLEQILASAHDFRELRLLAALADAQLSLDAELSAEAVRLIGGNGTALAARLGIDYQASIGELWELGADALGRWQDHSEDPLLNLDQRRAAQVIVRSCEGMLAELAGGYPPSRVQ</sequence>
<organism evidence="3 4">
    <name type="scientific">Micromonospora pattaloongensis</name>
    <dbReference type="NCBI Taxonomy" id="405436"/>
    <lineage>
        <taxon>Bacteria</taxon>
        <taxon>Bacillati</taxon>
        <taxon>Actinomycetota</taxon>
        <taxon>Actinomycetes</taxon>
        <taxon>Micromonosporales</taxon>
        <taxon>Micromonosporaceae</taxon>
        <taxon>Micromonospora</taxon>
    </lineage>
</organism>
<dbReference type="STRING" id="405436.SAMN05444365_11463"/>
<evidence type="ECO:0000313" key="4">
    <source>
        <dbReference type="Proteomes" id="UP000242415"/>
    </source>
</evidence>
<reference evidence="4" key="1">
    <citation type="submission" date="2016-10" db="EMBL/GenBank/DDBJ databases">
        <authorList>
            <person name="Varghese N."/>
            <person name="Submissions S."/>
        </authorList>
    </citation>
    <scope>NUCLEOTIDE SEQUENCE [LARGE SCALE GENOMIC DNA]</scope>
    <source>
        <strain evidence="4">DSM 45245</strain>
    </source>
</reference>
<accession>A0A1H3SVH9</accession>
<dbReference type="Proteomes" id="UP000242415">
    <property type="component" value="Unassembled WGS sequence"/>
</dbReference>
<dbReference type="PANTHER" id="PTHR43681:SF1">
    <property type="entry name" value="SARCALUMENIN"/>
    <property type="match status" value="1"/>
</dbReference>
<dbReference type="InterPro" id="IPR051943">
    <property type="entry name" value="TRAFAC_Dynamin-like_GTPase"/>
</dbReference>
<keyword evidence="4" id="KW-1185">Reference proteome</keyword>
<dbReference type="PANTHER" id="PTHR43681">
    <property type="entry name" value="TRANSMEMBRANE GTPASE FZO"/>
    <property type="match status" value="1"/>
</dbReference>
<protein>
    <submittedName>
        <fullName evidence="3">Dynamin family protein</fullName>
    </submittedName>
</protein>
<dbReference type="Gene3D" id="3.40.50.300">
    <property type="entry name" value="P-loop containing nucleotide triphosphate hydrolases"/>
    <property type="match status" value="1"/>
</dbReference>
<evidence type="ECO:0000313" key="3">
    <source>
        <dbReference type="EMBL" id="SDZ41717.1"/>
    </source>
</evidence>
<gene>
    <name evidence="3" type="ORF">SAMN05444365_11463</name>
</gene>
<dbReference type="Pfam" id="PF00350">
    <property type="entry name" value="Dynamin_N"/>
    <property type="match status" value="1"/>
</dbReference>
<evidence type="ECO:0000256" key="1">
    <source>
        <dbReference type="SAM" id="Phobius"/>
    </source>
</evidence>
<keyword evidence="1" id="KW-1133">Transmembrane helix</keyword>
<dbReference type="EMBL" id="FNPH01000014">
    <property type="protein sequence ID" value="SDZ41717.1"/>
    <property type="molecule type" value="Genomic_DNA"/>
</dbReference>
<name>A0A1H3SVH9_9ACTN</name>
<dbReference type="InterPro" id="IPR045063">
    <property type="entry name" value="Dynamin_N"/>
</dbReference>
<proteinExistence type="predicted"/>
<feature type="transmembrane region" description="Helical" evidence="1">
    <location>
        <begin position="234"/>
        <end position="256"/>
    </location>
</feature>